<dbReference type="PANTHER" id="PTHR33137">
    <property type="entry name" value="MEDIATOR OF RNA POLYMERASE II TRANSCRIPTION SUBUNIT 15A-RELATED"/>
    <property type="match status" value="1"/>
</dbReference>
<organism evidence="2 3">
    <name type="scientific">Ficus carica</name>
    <name type="common">Common fig</name>
    <dbReference type="NCBI Taxonomy" id="3494"/>
    <lineage>
        <taxon>Eukaryota</taxon>
        <taxon>Viridiplantae</taxon>
        <taxon>Streptophyta</taxon>
        <taxon>Embryophyta</taxon>
        <taxon>Tracheophyta</taxon>
        <taxon>Spermatophyta</taxon>
        <taxon>Magnoliopsida</taxon>
        <taxon>eudicotyledons</taxon>
        <taxon>Gunneridae</taxon>
        <taxon>Pentapetalae</taxon>
        <taxon>rosids</taxon>
        <taxon>fabids</taxon>
        <taxon>Rosales</taxon>
        <taxon>Moraceae</taxon>
        <taxon>Ficeae</taxon>
        <taxon>Ficus</taxon>
    </lineage>
</organism>
<dbReference type="EMBL" id="BTGU01000032">
    <property type="protein sequence ID" value="GMN49951.1"/>
    <property type="molecule type" value="Genomic_DNA"/>
</dbReference>
<dbReference type="InterPro" id="IPR044661">
    <property type="entry name" value="MED15a/b/c-like"/>
</dbReference>
<evidence type="ECO:0000256" key="1">
    <source>
        <dbReference type="SAM" id="MobiDB-lite"/>
    </source>
</evidence>
<keyword evidence="3" id="KW-1185">Reference proteome</keyword>
<gene>
    <name evidence="2" type="ORF">TIFTF001_019110</name>
</gene>
<comment type="caution">
    <text evidence="2">The sequence shown here is derived from an EMBL/GenBank/DDBJ whole genome shotgun (WGS) entry which is preliminary data.</text>
</comment>
<protein>
    <submittedName>
        <fullName evidence="2">Uncharacterized protein</fullName>
    </submittedName>
</protein>
<feature type="region of interest" description="Disordered" evidence="1">
    <location>
        <begin position="165"/>
        <end position="189"/>
    </location>
</feature>
<sequence length="241" mass="27630">MPRNLRARRVRANGGDSQEEVYQKIKAMKEQYLPELNEMYQKIVTKLQQLDSLPQQPNSVRYEKVQLFKIMLERAIVFLQVPKTSILPRYKEKLAPFEKQIVSFINVNRHRRPVSQQQQGQVPSSHTEISDKKRITFKAEVQPWQPKSLLLLLLLGPVCALPPPTRAHSGGTGTTDHRPPNHVTRPTANQRRRLCWPITLVPGSRLPVFSRTFSCRPSSPPVMIFRARRGATSSPNPPCFL</sequence>
<dbReference type="Proteomes" id="UP001187192">
    <property type="component" value="Unassembled WGS sequence"/>
</dbReference>
<dbReference type="AlphaFoldDB" id="A0AA88ASL9"/>
<evidence type="ECO:0000313" key="3">
    <source>
        <dbReference type="Proteomes" id="UP001187192"/>
    </source>
</evidence>
<name>A0AA88ASL9_FICCA</name>
<dbReference type="GO" id="GO:0003713">
    <property type="term" value="F:transcription coactivator activity"/>
    <property type="evidence" value="ECO:0007669"/>
    <property type="project" value="InterPro"/>
</dbReference>
<reference evidence="2" key="1">
    <citation type="submission" date="2023-07" db="EMBL/GenBank/DDBJ databases">
        <title>draft genome sequence of fig (Ficus carica).</title>
        <authorList>
            <person name="Takahashi T."/>
            <person name="Nishimura K."/>
        </authorList>
    </citation>
    <scope>NUCLEOTIDE SEQUENCE</scope>
</reference>
<proteinExistence type="predicted"/>
<accession>A0AA88ASL9</accession>
<evidence type="ECO:0000313" key="2">
    <source>
        <dbReference type="EMBL" id="GMN49951.1"/>
    </source>
</evidence>
<dbReference type="GO" id="GO:0031490">
    <property type="term" value="F:chromatin DNA binding"/>
    <property type="evidence" value="ECO:0007669"/>
    <property type="project" value="InterPro"/>
</dbReference>
<dbReference type="PANTHER" id="PTHR33137:SF4">
    <property type="entry name" value="MEDIATOR OF RNA POLYMERASE II TRANSCRIPTION SUBUNIT 15A-RELATED"/>
    <property type="match status" value="1"/>
</dbReference>